<name>A0A7J9HUH6_9ROSI</name>
<dbReference type="Pfam" id="PF10536">
    <property type="entry name" value="PMD"/>
    <property type="match status" value="1"/>
</dbReference>
<organism evidence="2 3">
    <name type="scientific">Gossypium harknessii</name>
    <dbReference type="NCBI Taxonomy" id="34285"/>
    <lineage>
        <taxon>Eukaryota</taxon>
        <taxon>Viridiplantae</taxon>
        <taxon>Streptophyta</taxon>
        <taxon>Embryophyta</taxon>
        <taxon>Tracheophyta</taxon>
        <taxon>Spermatophyta</taxon>
        <taxon>Magnoliopsida</taxon>
        <taxon>eudicotyledons</taxon>
        <taxon>Gunneridae</taxon>
        <taxon>Pentapetalae</taxon>
        <taxon>rosids</taxon>
        <taxon>malvids</taxon>
        <taxon>Malvales</taxon>
        <taxon>Malvaceae</taxon>
        <taxon>Malvoideae</taxon>
        <taxon>Gossypium</taxon>
    </lineage>
</organism>
<dbReference type="Proteomes" id="UP000593560">
    <property type="component" value="Unassembled WGS sequence"/>
</dbReference>
<sequence>MTTSLIRFDDKHIFATQLAMGFIHNMGKPMILEIRGHLQAAGFLHASRMSRGCKLDLQLISVLVERWRCRTHTFHIPCNECTITLEDSATTRSNSEWASHHGICDHSGQSDPLHIIVGEGLGQVRRWPNIDELVEK</sequence>
<keyword evidence="3" id="KW-1185">Reference proteome</keyword>
<dbReference type="InterPro" id="IPR044824">
    <property type="entry name" value="MAIN-like"/>
</dbReference>
<dbReference type="PANTHER" id="PTHR46033:SF8">
    <property type="entry name" value="PROTEIN MAINTENANCE OF MERISTEMS-LIKE"/>
    <property type="match status" value="1"/>
</dbReference>
<dbReference type="EMBL" id="JABFAD010000011">
    <property type="protein sequence ID" value="MBA0813521.1"/>
    <property type="molecule type" value="Genomic_DNA"/>
</dbReference>
<feature type="domain" description="Aminotransferase-like plant mobile" evidence="1">
    <location>
        <begin position="44"/>
        <end position="87"/>
    </location>
</feature>
<evidence type="ECO:0000259" key="1">
    <source>
        <dbReference type="Pfam" id="PF10536"/>
    </source>
</evidence>
<dbReference type="GO" id="GO:0010073">
    <property type="term" value="P:meristem maintenance"/>
    <property type="evidence" value="ECO:0007669"/>
    <property type="project" value="InterPro"/>
</dbReference>
<accession>A0A7J9HUH6</accession>
<proteinExistence type="predicted"/>
<protein>
    <recommendedName>
        <fullName evidence="1">Aminotransferase-like plant mobile domain-containing protein</fullName>
    </recommendedName>
</protein>
<dbReference type="InterPro" id="IPR019557">
    <property type="entry name" value="AminoTfrase-like_pln_mobile"/>
</dbReference>
<comment type="caution">
    <text evidence="2">The sequence shown here is derived from an EMBL/GenBank/DDBJ whole genome shotgun (WGS) entry which is preliminary data.</text>
</comment>
<evidence type="ECO:0000313" key="2">
    <source>
        <dbReference type="EMBL" id="MBA0813521.1"/>
    </source>
</evidence>
<dbReference type="PANTHER" id="PTHR46033">
    <property type="entry name" value="PROTEIN MAIN-LIKE 2"/>
    <property type="match status" value="1"/>
</dbReference>
<dbReference type="AlphaFoldDB" id="A0A7J9HUH6"/>
<gene>
    <name evidence="2" type="ORF">Gohar_027366</name>
</gene>
<reference evidence="2 3" key="1">
    <citation type="journal article" date="2019" name="Genome Biol. Evol.">
        <title>Insights into the evolution of the New World diploid cottons (Gossypium, subgenus Houzingenia) based on genome sequencing.</title>
        <authorList>
            <person name="Grover C.E."/>
            <person name="Arick M.A. 2nd"/>
            <person name="Thrash A."/>
            <person name="Conover J.L."/>
            <person name="Sanders W.S."/>
            <person name="Peterson D.G."/>
            <person name="Frelichowski J.E."/>
            <person name="Scheffler J.A."/>
            <person name="Scheffler B.E."/>
            <person name="Wendel J.F."/>
        </authorList>
    </citation>
    <scope>NUCLEOTIDE SEQUENCE [LARGE SCALE GENOMIC DNA]</scope>
    <source>
        <strain evidence="2">0</strain>
        <tissue evidence="2">Leaf</tissue>
    </source>
</reference>
<dbReference type="OrthoDB" id="10362541at2759"/>
<evidence type="ECO:0000313" key="3">
    <source>
        <dbReference type="Proteomes" id="UP000593560"/>
    </source>
</evidence>